<dbReference type="GO" id="GO:0003676">
    <property type="term" value="F:nucleic acid binding"/>
    <property type="evidence" value="ECO:0007669"/>
    <property type="project" value="InterPro"/>
</dbReference>
<dbReference type="STRING" id="983920.Y88_0807"/>
<dbReference type="Pfam" id="PF07733">
    <property type="entry name" value="DNA_pol3_alpha"/>
    <property type="match status" value="1"/>
</dbReference>
<keyword evidence="10 13" id="KW-0239">DNA-directed DNA polymerase</keyword>
<dbReference type="InterPro" id="IPR023073">
    <property type="entry name" value="DnaE2"/>
</dbReference>
<dbReference type="InterPro" id="IPR004805">
    <property type="entry name" value="DnaE2/DnaE/PolC"/>
</dbReference>
<protein>
    <recommendedName>
        <fullName evidence="4 13">Error-prone DNA polymerase</fullName>
        <ecNumber evidence="3 13">2.7.7.7</ecNumber>
    </recommendedName>
</protein>
<dbReference type="Gene3D" id="1.10.150.870">
    <property type="match status" value="1"/>
</dbReference>
<keyword evidence="16" id="KW-1185">Reference proteome</keyword>
<evidence type="ECO:0000256" key="7">
    <source>
        <dbReference type="ARBA" id="ARBA00022695"/>
    </source>
</evidence>
<dbReference type="Pfam" id="PF02811">
    <property type="entry name" value="PHP"/>
    <property type="match status" value="1"/>
</dbReference>
<evidence type="ECO:0000259" key="14">
    <source>
        <dbReference type="SMART" id="SM00481"/>
    </source>
</evidence>
<dbReference type="InterPro" id="IPR004013">
    <property type="entry name" value="PHP_dom"/>
</dbReference>
<organism evidence="15 16">
    <name type="scientific">Novosphingobium nitrogenifigens DSM 19370</name>
    <dbReference type="NCBI Taxonomy" id="983920"/>
    <lineage>
        <taxon>Bacteria</taxon>
        <taxon>Pseudomonadati</taxon>
        <taxon>Pseudomonadota</taxon>
        <taxon>Alphaproteobacteria</taxon>
        <taxon>Sphingomonadales</taxon>
        <taxon>Sphingomonadaceae</taxon>
        <taxon>Novosphingobium</taxon>
    </lineage>
</organism>
<dbReference type="EC" id="2.7.7.7" evidence="3 13"/>
<evidence type="ECO:0000256" key="8">
    <source>
        <dbReference type="ARBA" id="ARBA00022705"/>
    </source>
</evidence>
<evidence type="ECO:0000256" key="11">
    <source>
        <dbReference type="ARBA" id="ARBA00023204"/>
    </source>
</evidence>
<dbReference type="InterPro" id="IPR029460">
    <property type="entry name" value="DNAPol_HHH"/>
</dbReference>
<dbReference type="InterPro" id="IPR040982">
    <property type="entry name" value="DNA_pol3_finger"/>
</dbReference>
<dbReference type="Proteomes" id="UP000004728">
    <property type="component" value="Unassembled WGS sequence"/>
</dbReference>
<evidence type="ECO:0000256" key="9">
    <source>
        <dbReference type="ARBA" id="ARBA00022763"/>
    </source>
</evidence>
<evidence type="ECO:0000256" key="13">
    <source>
        <dbReference type="HAMAP-Rule" id="MF_01902"/>
    </source>
</evidence>
<comment type="function">
    <text evidence="13">DNA polymerase involved in damage-induced mutagenesis and translesion synthesis (TLS). It is not the major replicative DNA polymerase.</text>
</comment>
<dbReference type="PANTHER" id="PTHR32294">
    <property type="entry name" value="DNA POLYMERASE III SUBUNIT ALPHA"/>
    <property type="match status" value="1"/>
</dbReference>
<evidence type="ECO:0000256" key="3">
    <source>
        <dbReference type="ARBA" id="ARBA00012417"/>
    </source>
</evidence>
<dbReference type="InParanoid" id="F1Z9J3"/>
<comment type="subcellular location">
    <subcellularLocation>
        <location evidence="1 13">Cytoplasm</location>
    </subcellularLocation>
</comment>
<dbReference type="GO" id="GO:0005737">
    <property type="term" value="C:cytoplasm"/>
    <property type="evidence" value="ECO:0007669"/>
    <property type="project" value="UniProtKB-SubCell"/>
</dbReference>
<comment type="caution">
    <text evidence="15">The sequence shown here is derived from an EMBL/GenBank/DDBJ whole genome shotgun (WGS) entry which is preliminary data.</text>
</comment>
<evidence type="ECO:0000256" key="5">
    <source>
        <dbReference type="ARBA" id="ARBA00022490"/>
    </source>
</evidence>
<dbReference type="AlphaFoldDB" id="F1Z9J3"/>
<evidence type="ECO:0000313" key="15">
    <source>
        <dbReference type="EMBL" id="EGD58749.1"/>
    </source>
</evidence>
<feature type="domain" description="Polymerase/histidinol phosphatase N-terminal" evidence="14">
    <location>
        <begin position="28"/>
        <end position="95"/>
    </location>
</feature>
<dbReference type="Pfam" id="PF14579">
    <property type="entry name" value="HHH_6"/>
    <property type="match status" value="1"/>
</dbReference>
<dbReference type="GO" id="GO:0006260">
    <property type="term" value="P:DNA replication"/>
    <property type="evidence" value="ECO:0007669"/>
    <property type="project" value="UniProtKB-KW"/>
</dbReference>
<keyword evidence="5 13" id="KW-0963">Cytoplasm</keyword>
<keyword evidence="9 13" id="KW-0227">DNA damage</keyword>
<dbReference type="NCBIfam" id="NF004225">
    <property type="entry name" value="PRK05672.1"/>
    <property type="match status" value="1"/>
</dbReference>
<evidence type="ECO:0000256" key="2">
    <source>
        <dbReference type="ARBA" id="ARBA00007391"/>
    </source>
</evidence>
<keyword evidence="11 13" id="KW-0234">DNA repair</keyword>
<dbReference type="NCBIfam" id="TIGR00594">
    <property type="entry name" value="polc"/>
    <property type="match status" value="1"/>
</dbReference>
<dbReference type="RefSeq" id="WP_008066273.1">
    <property type="nucleotide sequence ID" value="NZ_AQWK01000002.1"/>
</dbReference>
<dbReference type="SMART" id="SM00481">
    <property type="entry name" value="POLIIIAc"/>
    <property type="match status" value="1"/>
</dbReference>
<dbReference type="EMBL" id="AEWJ01000041">
    <property type="protein sequence ID" value="EGD58749.1"/>
    <property type="molecule type" value="Genomic_DNA"/>
</dbReference>
<dbReference type="InterPro" id="IPR004365">
    <property type="entry name" value="NA-bd_OB_tRNA"/>
</dbReference>
<dbReference type="InterPro" id="IPR003141">
    <property type="entry name" value="Pol/His_phosphatase_N"/>
</dbReference>
<dbReference type="Pfam" id="PF01336">
    <property type="entry name" value="tRNA_anti-codon"/>
    <property type="match status" value="1"/>
</dbReference>
<dbReference type="OrthoDB" id="9803237at2"/>
<dbReference type="HOGENOM" id="CLU_001600_4_0_5"/>
<dbReference type="GO" id="GO:0003887">
    <property type="term" value="F:DNA-directed DNA polymerase activity"/>
    <property type="evidence" value="ECO:0007669"/>
    <property type="project" value="UniProtKB-UniRule"/>
</dbReference>
<keyword evidence="8 13" id="KW-0235">DNA replication</keyword>
<dbReference type="GO" id="GO:0006281">
    <property type="term" value="P:DNA repair"/>
    <property type="evidence" value="ECO:0007669"/>
    <property type="project" value="UniProtKB-UniRule"/>
</dbReference>
<evidence type="ECO:0000256" key="4">
    <source>
        <dbReference type="ARBA" id="ARBA00017273"/>
    </source>
</evidence>
<dbReference type="Gene3D" id="3.20.20.140">
    <property type="entry name" value="Metal-dependent hydrolases"/>
    <property type="match status" value="1"/>
</dbReference>
<evidence type="ECO:0000313" key="16">
    <source>
        <dbReference type="Proteomes" id="UP000004728"/>
    </source>
</evidence>
<dbReference type="Pfam" id="PF17657">
    <property type="entry name" value="DNA_pol3_finger"/>
    <property type="match status" value="1"/>
</dbReference>
<sequence length="1122" mass="124268">MPDAPSTPDRRHIDADPGLAAPPRAEFVELGLMSCFSFLRGASDAVDLALTARRLGYDAIGIADANSMAGVVRLHGEARALHLRPVIGCRIETVEGLSFLAYPRDRAAYGRLCRLISLGRMETPDGEWQDKGRCQITLPMLSDQGEGIALVLVPPRELDTQLTIPVASNVVALGESRAPSLMPLSASFPDLVPRLVHILPGMRHIAACYLHRGDDVARINALDALTRANGLELLATNDVLYHEAARRPLHDVMTAIRHRTTVAAAGHLLEAHGERHLKSPQEMQRLFDRWPHAISAARTLADACTFSLDDLRYEYPEEICPEGCDPQDWLEERTWSGAAWRYPEGVPESVAATLRRELALIGKLQLATYFLTIKDIVDFARGQEPPILCQGRGSAANSAVCYCLGITAVDPAKHALLFDRFISEERKEPPDIDVDFEHERREEVIQYIYRRYGRRRAGLCATVIHYRPRMAIREVGRAMGLTDDVTGALARTVWGSWGSGLAERNVAQAGFDLGDPHLRRVLRLAEQMIGMPRHLSQHVGGFILTQGPLVETVPIGNGAMPERSFIEWDKDDIDALGILKVDVLALGMLTCIRKCLDLLEAHHGRPLTLATIPREDQAVYDMLCRGDSLGVFQVESRAQMNMLPRLRPQEFYDLVVQVAIVRPGPIQGDMVHPYLKRRRGVETVSIPAPDPRHGPPDELTSILKRTYGVPIFQEQAMKIALDAAKFDSGEANRLRKAMATFRSRGMVHELEELMVGRMIARGYDPEFATRCFNQIKGFGEYGFPESHAASFALLVYVSSWLKCHYPAVFACGLLNSQPMGFYAPAQIVRDARDHGVTVLPVDINHSEWDCTLEQEGAALRLGFRQVDGLAEHRVAALIAARQHEGAYVDLADVKARSGQPPAIIERLAAADAFGSLGLSRREALWQARSLIAAPELPLFAAMGARGEGAEAVQARLPVMPLAEEVVADYQTQRLSLKAHPMAFLRPGLAERGFLRSCDLRNRKTRSMVHVAGLVLVRQQPGSAKGVCFITLEDETGVINLVIWPDLKEKQRKTVMGARLMEVRGRVEYDDEVIHVIAAHMTDISHELIRLSDDPVDPARPVPAPASAHPRNVRIIPKSRDFH</sequence>
<keyword evidence="6 13" id="KW-0808">Transferase</keyword>
<dbReference type="PANTHER" id="PTHR32294:SF4">
    <property type="entry name" value="ERROR-PRONE DNA POLYMERASE"/>
    <property type="match status" value="1"/>
</dbReference>
<dbReference type="InterPro" id="IPR011708">
    <property type="entry name" value="DNA_pol3_alpha_NTPase_dom"/>
</dbReference>
<name>F1Z9J3_9SPHN</name>
<dbReference type="eggNOG" id="COG0587">
    <property type="taxonomic scope" value="Bacteria"/>
</dbReference>
<evidence type="ECO:0000256" key="10">
    <source>
        <dbReference type="ARBA" id="ARBA00022932"/>
    </source>
</evidence>
<reference evidence="15 16" key="1">
    <citation type="journal article" date="2012" name="J. Bacteriol.">
        <title>Draft Genome Sequence of Novosphingobium nitrogenifigens Y88T.</title>
        <authorList>
            <person name="Strabala T.J."/>
            <person name="Macdonald L."/>
            <person name="Liu V."/>
            <person name="Smit A.M."/>
        </authorList>
    </citation>
    <scope>NUCLEOTIDE SEQUENCE [LARGE SCALE GENOMIC DNA]</scope>
    <source>
        <strain evidence="15 16">DSM 19370</strain>
    </source>
</reference>
<dbReference type="HAMAP" id="MF_01902">
    <property type="entry name" value="DNApol_error_prone"/>
    <property type="match status" value="1"/>
</dbReference>
<evidence type="ECO:0000256" key="6">
    <source>
        <dbReference type="ARBA" id="ARBA00022679"/>
    </source>
</evidence>
<keyword evidence="7 13" id="KW-0548">Nucleotidyltransferase</keyword>
<evidence type="ECO:0000256" key="1">
    <source>
        <dbReference type="ARBA" id="ARBA00004496"/>
    </source>
</evidence>
<accession>F1Z9J3</accession>
<gene>
    <name evidence="13" type="primary">dnaE2</name>
    <name evidence="15" type="ORF">Y88_0807</name>
</gene>
<comment type="catalytic activity">
    <reaction evidence="12 13">
        <text>DNA(n) + a 2'-deoxyribonucleoside 5'-triphosphate = DNA(n+1) + diphosphate</text>
        <dbReference type="Rhea" id="RHEA:22508"/>
        <dbReference type="Rhea" id="RHEA-COMP:17339"/>
        <dbReference type="Rhea" id="RHEA-COMP:17340"/>
        <dbReference type="ChEBI" id="CHEBI:33019"/>
        <dbReference type="ChEBI" id="CHEBI:61560"/>
        <dbReference type="ChEBI" id="CHEBI:173112"/>
        <dbReference type="EC" id="2.7.7.7"/>
    </reaction>
</comment>
<proteinExistence type="inferred from homology"/>
<dbReference type="GO" id="GO:0008408">
    <property type="term" value="F:3'-5' exonuclease activity"/>
    <property type="evidence" value="ECO:0007669"/>
    <property type="project" value="InterPro"/>
</dbReference>
<dbReference type="CDD" id="cd04485">
    <property type="entry name" value="DnaE_OBF"/>
    <property type="match status" value="1"/>
</dbReference>
<evidence type="ECO:0000256" key="12">
    <source>
        <dbReference type="ARBA" id="ARBA00049244"/>
    </source>
</evidence>
<comment type="similarity">
    <text evidence="2 13">Belongs to the DNA polymerase type-C family. DnaE2 subfamily.</text>
</comment>
<dbReference type="CDD" id="cd07434">
    <property type="entry name" value="PHP_PolIIIA_DnaE2"/>
    <property type="match status" value="1"/>
</dbReference>